<comment type="caution">
    <text evidence="2">The sequence shown here is derived from an EMBL/GenBank/DDBJ whole genome shotgun (WGS) entry which is preliminary data.</text>
</comment>
<dbReference type="InterPro" id="IPR014729">
    <property type="entry name" value="Rossmann-like_a/b/a_fold"/>
</dbReference>
<accession>A0A433QJF5</accession>
<protein>
    <recommendedName>
        <fullName evidence="1">UspA domain-containing protein</fullName>
    </recommendedName>
</protein>
<reference evidence="2 3" key="1">
    <citation type="journal article" date="2018" name="New Phytol.">
        <title>Phylogenomics of Endogonaceae and evolution of mycorrhizas within Mucoromycota.</title>
        <authorList>
            <person name="Chang Y."/>
            <person name="Desiro A."/>
            <person name="Na H."/>
            <person name="Sandor L."/>
            <person name="Lipzen A."/>
            <person name="Clum A."/>
            <person name="Barry K."/>
            <person name="Grigoriev I.V."/>
            <person name="Martin F.M."/>
            <person name="Stajich J.E."/>
            <person name="Smith M.E."/>
            <person name="Bonito G."/>
            <person name="Spatafora J.W."/>
        </authorList>
    </citation>
    <scope>NUCLEOTIDE SEQUENCE [LARGE SCALE GENOMIC DNA]</scope>
    <source>
        <strain evidence="2 3">AD002</strain>
    </source>
</reference>
<dbReference type="CDD" id="cd23659">
    <property type="entry name" value="USP_At3g01520-like"/>
    <property type="match status" value="1"/>
</dbReference>
<feature type="domain" description="UspA" evidence="1">
    <location>
        <begin position="9"/>
        <end position="143"/>
    </location>
</feature>
<dbReference type="AlphaFoldDB" id="A0A433QJF5"/>
<proteinExistence type="predicted"/>
<dbReference type="SUPFAM" id="SSF52402">
    <property type="entry name" value="Adenine nucleotide alpha hydrolases-like"/>
    <property type="match status" value="1"/>
</dbReference>
<evidence type="ECO:0000313" key="3">
    <source>
        <dbReference type="Proteomes" id="UP000274822"/>
    </source>
</evidence>
<evidence type="ECO:0000259" key="1">
    <source>
        <dbReference type="Pfam" id="PF00582"/>
    </source>
</evidence>
<dbReference type="Gene3D" id="3.40.50.620">
    <property type="entry name" value="HUPs"/>
    <property type="match status" value="1"/>
</dbReference>
<dbReference type="Pfam" id="PF00582">
    <property type="entry name" value="Usp"/>
    <property type="match status" value="1"/>
</dbReference>
<dbReference type="Proteomes" id="UP000274822">
    <property type="component" value="Unassembled WGS sequence"/>
</dbReference>
<dbReference type="EMBL" id="RBNJ01004524">
    <property type="protein sequence ID" value="RUS29905.1"/>
    <property type="molecule type" value="Genomic_DNA"/>
</dbReference>
<dbReference type="PANTHER" id="PTHR31964:SF113">
    <property type="entry name" value="USPA DOMAIN-CONTAINING PROTEIN"/>
    <property type="match status" value="1"/>
</dbReference>
<name>A0A433QJF5_9FUNG</name>
<keyword evidence="3" id="KW-1185">Reference proteome</keyword>
<evidence type="ECO:0000313" key="2">
    <source>
        <dbReference type="EMBL" id="RUS29905.1"/>
    </source>
</evidence>
<dbReference type="InterPro" id="IPR006016">
    <property type="entry name" value="UspA"/>
</dbReference>
<dbReference type="PANTHER" id="PTHR31964">
    <property type="entry name" value="ADENINE NUCLEOTIDE ALPHA HYDROLASES-LIKE SUPERFAMILY PROTEIN"/>
    <property type="match status" value="1"/>
</dbReference>
<organism evidence="2 3">
    <name type="scientific">Jimgerdemannia flammicorona</name>
    <dbReference type="NCBI Taxonomy" id="994334"/>
    <lineage>
        <taxon>Eukaryota</taxon>
        <taxon>Fungi</taxon>
        <taxon>Fungi incertae sedis</taxon>
        <taxon>Mucoromycota</taxon>
        <taxon>Mucoromycotina</taxon>
        <taxon>Endogonomycetes</taxon>
        <taxon>Endogonales</taxon>
        <taxon>Endogonaceae</taxon>
        <taxon>Jimgerdemannia</taxon>
    </lineage>
</organism>
<sequence length="147" mass="16393">MSVVPIDQRRKIALAYDGSDDARNMFKWAISNILKPGEDHVTIISVLPDTRRPSQDNASEAPQHTPAQASLIERVRDLARELNTHHLTTQDVVLYGDPRVSIPKFTRETTVDLLIMGSRGLGQVKSVSDRCVHECVCPVLVVRPNTK</sequence>
<gene>
    <name evidence="2" type="ORF">BC938DRAFT_480085</name>
</gene>